<dbReference type="EMBL" id="JAFLQZ010000004">
    <property type="protein sequence ID" value="MBO0357924.1"/>
    <property type="molecule type" value="Genomic_DNA"/>
</dbReference>
<protein>
    <recommendedName>
        <fullName evidence="3">Muconolactone isomerase domain-containing protein</fullName>
    </recommendedName>
</protein>
<proteinExistence type="predicted"/>
<evidence type="ECO:0008006" key="3">
    <source>
        <dbReference type="Google" id="ProtNLM"/>
    </source>
</evidence>
<reference evidence="1" key="1">
    <citation type="submission" date="2021-03" db="EMBL/GenBank/DDBJ databases">
        <authorList>
            <person name="Kim M.K."/>
        </authorList>
    </citation>
    <scope>NUCLEOTIDE SEQUENCE</scope>
    <source>
        <strain evidence="1">BT186</strain>
    </source>
</reference>
<gene>
    <name evidence="1" type="ORF">J0X19_08210</name>
</gene>
<keyword evidence="2" id="KW-1185">Reference proteome</keyword>
<evidence type="ECO:0000313" key="1">
    <source>
        <dbReference type="EMBL" id="MBO0357924.1"/>
    </source>
</evidence>
<name>A0A939J8N0_9BACT</name>
<dbReference type="AlphaFoldDB" id="A0A939J8N0"/>
<dbReference type="Proteomes" id="UP000664144">
    <property type="component" value="Unassembled WGS sequence"/>
</dbReference>
<sequence>MAKFVVTLHLPVVFSEDFIALIPRHRAFINQLMEDNVVETYAISADRTQGWVTMSGQNEAVIRDAVQKFPLYPFFTKVEIHELFLFDSAHARFPRISLN</sequence>
<dbReference type="RefSeq" id="WP_206983753.1">
    <property type="nucleotide sequence ID" value="NZ_JAFLQZ010000004.1"/>
</dbReference>
<accession>A0A939J8N0</accession>
<evidence type="ECO:0000313" key="2">
    <source>
        <dbReference type="Proteomes" id="UP000664144"/>
    </source>
</evidence>
<comment type="caution">
    <text evidence="1">The sequence shown here is derived from an EMBL/GenBank/DDBJ whole genome shotgun (WGS) entry which is preliminary data.</text>
</comment>
<organism evidence="1 2">
    <name type="scientific">Hymenobacter telluris</name>
    <dbReference type="NCBI Taxonomy" id="2816474"/>
    <lineage>
        <taxon>Bacteria</taxon>
        <taxon>Pseudomonadati</taxon>
        <taxon>Bacteroidota</taxon>
        <taxon>Cytophagia</taxon>
        <taxon>Cytophagales</taxon>
        <taxon>Hymenobacteraceae</taxon>
        <taxon>Hymenobacter</taxon>
    </lineage>
</organism>